<dbReference type="PROSITE" id="PS50262">
    <property type="entry name" value="G_PROTEIN_RECEP_F1_2"/>
    <property type="match status" value="1"/>
</dbReference>
<feature type="transmembrane region" description="Helical" evidence="5">
    <location>
        <begin position="312"/>
        <end position="333"/>
    </location>
</feature>
<evidence type="ECO:0000256" key="1">
    <source>
        <dbReference type="ARBA" id="ARBA00004370"/>
    </source>
</evidence>
<dbReference type="InterPro" id="IPR053219">
    <property type="entry name" value="GPCR_Dmsr-1"/>
</dbReference>
<name>A0A0V1JL69_TRIPS</name>
<feature type="transmembrane region" description="Helical" evidence="5">
    <location>
        <begin position="123"/>
        <end position="143"/>
    </location>
</feature>
<dbReference type="InterPro" id="IPR000276">
    <property type="entry name" value="GPCR_Rhodpsn"/>
</dbReference>
<keyword evidence="7" id="KW-0675">Receptor</keyword>
<dbReference type="EMBL" id="JYDV01000086">
    <property type="protein sequence ID" value="KRZ35674.1"/>
    <property type="molecule type" value="Genomic_DNA"/>
</dbReference>
<dbReference type="AlphaFoldDB" id="A0A0V1JL69"/>
<dbReference type="GO" id="GO:0005886">
    <property type="term" value="C:plasma membrane"/>
    <property type="evidence" value="ECO:0007669"/>
    <property type="project" value="TreeGrafter"/>
</dbReference>
<reference evidence="7 8" key="1">
    <citation type="submission" date="2015-01" db="EMBL/GenBank/DDBJ databases">
        <title>Evolution of Trichinella species and genotypes.</title>
        <authorList>
            <person name="Korhonen P.K."/>
            <person name="Edoardo P."/>
            <person name="Giuseppe L.R."/>
            <person name="Gasser R.B."/>
        </authorList>
    </citation>
    <scope>NUCLEOTIDE SEQUENCE [LARGE SCALE GENOMIC DNA]</scope>
    <source>
        <strain evidence="7">ISS176</strain>
    </source>
</reference>
<dbReference type="GO" id="GO:0008528">
    <property type="term" value="F:G protein-coupled peptide receptor activity"/>
    <property type="evidence" value="ECO:0007669"/>
    <property type="project" value="InterPro"/>
</dbReference>
<evidence type="ECO:0000256" key="2">
    <source>
        <dbReference type="ARBA" id="ARBA00022692"/>
    </source>
</evidence>
<evidence type="ECO:0000313" key="8">
    <source>
        <dbReference type="Proteomes" id="UP000054826"/>
    </source>
</evidence>
<feature type="transmembrane region" description="Helical" evidence="5">
    <location>
        <begin position="362"/>
        <end position="386"/>
    </location>
</feature>
<feature type="transmembrane region" description="Helical" evidence="5">
    <location>
        <begin position="245"/>
        <end position="266"/>
    </location>
</feature>
<dbReference type="InterPro" id="IPR017452">
    <property type="entry name" value="GPCR_Rhodpsn_7TM"/>
</dbReference>
<gene>
    <name evidence="7" type="primary">FR</name>
    <name evidence="7" type="ORF">T4C_2925</name>
</gene>
<keyword evidence="3 5" id="KW-1133">Transmembrane helix</keyword>
<accession>A0A0V1JL69</accession>
<feature type="transmembrane region" description="Helical" evidence="5">
    <location>
        <begin position="191"/>
        <end position="224"/>
    </location>
</feature>
<dbReference type="Pfam" id="PF10324">
    <property type="entry name" value="7TM_GPCR_Srw"/>
    <property type="match status" value="1"/>
</dbReference>
<evidence type="ECO:0000256" key="5">
    <source>
        <dbReference type="SAM" id="Phobius"/>
    </source>
</evidence>
<dbReference type="Proteomes" id="UP000054826">
    <property type="component" value="Unassembled WGS sequence"/>
</dbReference>
<comment type="subcellular location">
    <subcellularLocation>
        <location evidence="1">Membrane</location>
    </subcellularLocation>
</comment>
<dbReference type="CDD" id="cd14978">
    <property type="entry name" value="7tmA_FMRFamide_R-like"/>
    <property type="match status" value="1"/>
</dbReference>
<keyword evidence="2 5" id="KW-0812">Transmembrane</keyword>
<dbReference type="SUPFAM" id="SSF81321">
    <property type="entry name" value="Family A G protein-coupled receptor-like"/>
    <property type="match status" value="1"/>
</dbReference>
<dbReference type="PANTHER" id="PTHR46273">
    <property type="entry name" value="MYOSUPPRESSIN RECEPTOR 1, ISOFORM B-RELATED"/>
    <property type="match status" value="1"/>
</dbReference>
<feature type="non-terminal residue" evidence="7">
    <location>
        <position position="444"/>
    </location>
</feature>
<organism evidence="7 8">
    <name type="scientific">Trichinella pseudospiralis</name>
    <name type="common">Parasitic roundworm</name>
    <dbReference type="NCBI Taxonomy" id="6337"/>
    <lineage>
        <taxon>Eukaryota</taxon>
        <taxon>Metazoa</taxon>
        <taxon>Ecdysozoa</taxon>
        <taxon>Nematoda</taxon>
        <taxon>Enoplea</taxon>
        <taxon>Dorylaimia</taxon>
        <taxon>Trichinellida</taxon>
        <taxon>Trichinellidae</taxon>
        <taxon>Trichinella</taxon>
    </lineage>
</organism>
<evidence type="ECO:0000256" key="3">
    <source>
        <dbReference type="ARBA" id="ARBA00022989"/>
    </source>
</evidence>
<feature type="domain" description="G-protein coupled receptors family 1 profile" evidence="6">
    <location>
        <begin position="135"/>
        <end position="416"/>
    </location>
</feature>
<proteinExistence type="predicted"/>
<protein>
    <submittedName>
        <fullName evidence="7">FMRFamide receptor</fullName>
    </submittedName>
</protein>
<dbReference type="InterPro" id="IPR019427">
    <property type="entry name" value="7TM_GPCR_serpentine_rcpt_Srw"/>
</dbReference>
<evidence type="ECO:0000313" key="7">
    <source>
        <dbReference type="EMBL" id="KRZ35674.1"/>
    </source>
</evidence>
<dbReference type="PANTHER" id="PTHR46273:SF16">
    <property type="entry name" value="G-PROTEIN COUPLED RECEPTORS FAMILY 1 PROFILE DOMAIN-CONTAINING PROTEIN"/>
    <property type="match status" value="1"/>
</dbReference>
<feature type="transmembrane region" description="Helical" evidence="5">
    <location>
        <begin position="406"/>
        <end position="427"/>
    </location>
</feature>
<keyword evidence="4 5" id="KW-0472">Membrane</keyword>
<evidence type="ECO:0000259" key="6">
    <source>
        <dbReference type="PROSITE" id="PS50262"/>
    </source>
</evidence>
<sequence length="444" mass="51234">MTISFRSAGVTCFKKRRSEHIIGTKQIDAIRFQDKTIKLPHWHRHKIESLESFTDTEQERQVHKKVQKEDLKKNIRKSDGLVSKYRQQDRQTDNAGNRDNMSNVSFYEYLDQFQSGYNRVHPYLSSFVCSLGMLFNLANIVILTRTRMKLCPTNVILTAISICDFCVMTTYLMFSLSQITNFHQSSSSCMFYWAIFVLFHSNASVVLHATSIWLTVLLASIRVYSVRRALRRSLWHCSPRSAARYSVAIFLIALLLDIPTMLSFGIEQRWTTDNATAPNSTEMSFFYVTSISTFAQKNDRLLLKFAFWCNGVSFKVVPCIFQSLLIGMLLHLLRKARFRRKRMSSGAIHRSLRDYDRSTPMLIVLLAAFLIAELPQGLLLVGTAIFKDFRTKIYLKSGAFMDLLSLMNSAVTFVIYTSMSAAFRRLFFAIFIPFFRTSSPYEPT</sequence>
<evidence type="ECO:0000256" key="4">
    <source>
        <dbReference type="ARBA" id="ARBA00023136"/>
    </source>
</evidence>
<feature type="transmembrane region" description="Helical" evidence="5">
    <location>
        <begin position="155"/>
        <end position="179"/>
    </location>
</feature>
<dbReference type="PRINTS" id="PR00237">
    <property type="entry name" value="GPCRRHODOPSN"/>
</dbReference>
<comment type="caution">
    <text evidence="7">The sequence shown here is derived from an EMBL/GenBank/DDBJ whole genome shotgun (WGS) entry which is preliminary data.</text>
</comment>
<dbReference type="Gene3D" id="1.20.1070.10">
    <property type="entry name" value="Rhodopsin 7-helix transmembrane proteins"/>
    <property type="match status" value="1"/>
</dbReference>